<sequence length="114" mass="12099">MDACSAGIIVIGGSVDEVSLSSEEGEDRVIASVSNEINDCVGVIGNIPDPDPSIIGDISNFPWNFPVELTPNNVNFIPNFSILFSQNGISPALFYSDAGEVMLEAEVFDFGNTI</sequence>
<name>A0ABV4P0K7_9GAMM</name>
<comment type="caution">
    <text evidence="1">The sequence shown here is derived from an EMBL/GenBank/DDBJ whole genome shotgun (WGS) entry which is preliminary data.</text>
</comment>
<dbReference type="Proteomes" id="UP001569428">
    <property type="component" value="Unassembled WGS sequence"/>
</dbReference>
<protein>
    <submittedName>
        <fullName evidence="1">Uncharacterized protein</fullName>
    </submittedName>
</protein>
<evidence type="ECO:0000313" key="2">
    <source>
        <dbReference type="Proteomes" id="UP001569428"/>
    </source>
</evidence>
<organism evidence="1 2">
    <name type="scientific">Microbulbifer epialgicus</name>
    <dbReference type="NCBI Taxonomy" id="393907"/>
    <lineage>
        <taxon>Bacteria</taxon>
        <taxon>Pseudomonadati</taxon>
        <taxon>Pseudomonadota</taxon>
        <taxon>Gammaproteobacteria</taxon>
        <taxon>Cellvibrionales</taxon>
        <taxon>Microbulbiferaceae</taxon>
        <taxon>Microbulbifer</taxon>
    </lineage>
</organism>
<keyword evidence="2" id="KW-1185">Reference proteome</keyword>
<dbReference type="RefSeq" id="WP_371839522.1">
    <property type="nucleotide sequence ID" value="NZ_JBGMEK010000028.1"/>
</dbReference>
<reference evidence="1 2" key="1">
    <citation type="submission" date="2024-08" db="EMBL/GenBank/DDBJ databases">
        <authorList>
            <person name="Ishaq N."/>
        </authorList>
    </citation>
    <scope>NUCLEOTIDE SEQUENCE [LARGE SCALE GENOMIC DNA]</scope>
    <source>
        <strain evidence="1 2">DSM 18651</strain>
    </source>
</reference>
<dbReference type="EMBL" id="JBGMEK010000028">
    <property type="protein sequence ID" value="MFA0811916.1"/>
    <property type="molecule type" value="Genomic_DNA"/>
</dbReference>
<gene>
    <name evidence="1" type="ORF">ACCI49_13430</name>
</gene>
<proteinExistence type="predicted"/>
<evidence type="ECO:0000313" key="1">
    <source>
        <dbReference type="EMBL" id="MFA0811916.1"/>
    </source>
</evidence>
<accession>A0ABV4P0K7</accession>